<evidence type="ECO:0000256" key="2">
    <source>
        <dbReference type="ARBA" id="ARBA00022679"/>
    </source>
</evidence>
<sequence>MDLDDYRVRGAGRVKLSECEPGDNGGLERAEAEAELPALLRRMQDLQQCLYAENKRSLLLVLQGRDASGKDGTIKHVAGGFNPLGTHVIAFKAPNELERAHDFLWRIHHHVPPAGHVAIFNRSHYEDILVPTVEKLQPKHVIEPRYDHIRRFEELLHDSGTCVLKFFLHISKDEQRERLQERLDSPEKRWKFDPHDLEARAAWDEFTACYQQIFARTATEDAPWYIIPADRKWFRNWLVARIIIRALERMDLQYPASPPGLEGVKIV</sequence>
<evidence type="ECO:0000256" key="1">
    <source>
        <dbReference type="ARBA" id="ARBA00009924"/>
    </source>
</evidence>
<dbReference type="PANTHER" id="PTHR34383">
    <property type="entry name" value="POLYPHOSPHATE:AMP PHOSPHOTRANSFERASE-RELATED"/>
    <property type="match status" value="1"/>
</dbReference>
<comment type="similarity">
    <text evidence="1">Belongs to the polyphosphate kinase 2 (PPK2) family. Class I subfamily.</text>
</comment>
<dbReference type="Gene3D" id="3.40.50.300">
    <property type="entry name" value="P-loop containing nucleotide triphosphate hydrolases"/>
    <property type="match status" value="1"/>
</dbReference>
<dbReference type="InterPro" id="IPR022300">
    <property type="entry name" value="PPK2-rel_1"/>
</dbReference>
<keyword evidence="2" id="KW-0808">Transferase</keyword>
<evidence type="ECO:0000313" key="5">
    <source>
        <dbReference type="EMBL" id="MBZ5714748.1"/>
    </source>
</evidence>
<dbReference type="GO" id="GO:0016301">
    <property type="term" value="F:kinase activity"/>
    <property type="evidence" value="ECO:0007669"/>
    <property type="project" value="UniProtKB-KW"/>
</dbReference>
<comment type="caution">
    <text evidence="5">The sequence shown here is derived from an EMBL/GenBank/DDBJ whole genome shotgun (WGS) entry which is preliminary data.</text>
</comment>
<evidence type="ECO:0000313" key="6">
    <source>
        <dbReference type="Proteomes" id="UP001139031"/>
    </source>
</evidence>
<gene>
    <name evidence="5" type="ORF">K7C98_36420</name>
</gene>
<dbReference type="RefSeq" id="WP_224196481.1">
    <property type="nucleotide sequence ID" value="NZ_JAIRAU010000049.1"/>
</dbReference>
<accession>A0ABS7U2K5</accession>
<reference evidence="5" key="1">
    <citation type="submission" date="2021-08" db="EMBL/GenBank/DDBJ databases">
        <authorList>
            <person name="Stevens D.C."/>
        </authorList>
    </citation>
    <scope>NUCLEOTIDE SEQUENCE</scope>
    <source>
        <strain evidence="5">DSM 53165</strain>
    </source>
</reference>
<name>A0ABS7U2K5_9BACT</name>
<dbReference type="SUPFAM" id="SSF52540">
    <property type="entry name" value="P-loop containing nucleoside triphosphate hydrolases"/>
    <property type="match status" value="1"/>
</dbReference>
<dbReference type="EMBL" id="JAIRAU010000049">
    <property type="protein sequence ID" value="MBZ5714748.1"/>
    <property type="molecule type" value="Genomic_DNA"/>
</dbReference>
<dbReference type="PIRSF" id="PIRSF028756">
    <property type="entry name" value="PPK2_prd"/>
    <property type="match status" value="1"/>
</dbReference>
<proteinExistence type="inferred from homology"/>
<dbReference type="PANTHER" id="PTHR34383:SF3">
    <property type="entry name" value="POLYPHOSPHATE:AMP PHOSPHOTRANSFERASE"/>
    <property type="match status" value="1"/>
</dbReference>
<dbReference type="InterPro" id="IPR027417">
    <property type="entry name" value="P-loop_NTPase"/>
</dbReference>
<dbReference type="NCBIfam" id="TIGR03709">
    <property type="entry name" value="PPK2_rel_1"/>
    <property type="match status" value="1"/>
</dbReference>
<protein>
    <submittedName>
        <fullName evidence="5">Polyphosphate kinase 2 family protein</fullName>
    </submittedName>
</protein>
<dbReference type="InterPro" id="IPR022488">
    <property type="entry name" value="PPK2-related"/>
</dbReference>
<organism evidence="5 6">
    <name type="scientific">Nannocystis pusilla</name>
    <dbReference type="NCBI Taxonomy" id="889268"/>
    <lineage>
        <taxon>Bacteria</taxon>
        <taxon>Pseudomonadati</taxon>
        <taxon>Myxococcota</taxon>
        <taxon>Polyangia</taxon>
        <taxon>Nannocystales</taxon>
        <taxon>Nannocystaceae</taxon>
        <taxon>Nannocystis</taxon>
    </lineage>
</organism>
<evidence type="ECO:0000259" key="4">
    <source>
        <dbReference type="Pfam" id="PF03976"/>
    </source>
</evidence>
<dbReference type="InterPro" id="IPR016898">
    <property type="entry name" value="Polyphosphate_phosphotransfera"/>
</dbReference>
<dbReference type="Proteomes" id="UP001139031">
    <property type="component" value="Unassembled WGS sequence"/>
</dbReference>
<dbReference type="Pfam" id="PF03976">
    <property type="entry name" value="PPK2"/>
    <property type="match status" value="1"/>
</dbReference>
<keyword evidence="3 5" id="KW-0418">Kinase</keyword>
<evidence type="ECO:0000256" key="3">
    <source>
        <dbReference type="ARBA" id="ARBA00022777"/>
    </source>
</evidence>
<feature type="domain" description="Polyphosphate kinase-2-related" evidence="4">
    <location>
        <begin position="28"/>
        <end position="252"/>
    </location>
</feature>
<keyword evidence="6" id="KW-1185">Reference proteome</keyword>